<name>A0A1G9QAD2_9PSED</name>
<dbReference type="InterPro" id="IPR012902">
    <property type="entry name" value="N_methyl_site"/>
</dbReference>
<feature type="domain" description="Type IV pilin Tt1218-like" evidence="2">
    <location>
        <begin position="33"/>
        <end position="69"/>
    </location>
</feature>
<keyword evidence="4" id="KW-1185">Reference proteome</keyword>
<dbReference type="STRING" id="137658.SAMN05216186_1479"/>
<sequence length="154" mass="16794">MTRLASHRQQGATLIEVLVAALILSVGLLGLAGLQVTSVKSNQSAYIRSQATLLAYDIADRMRTNRAAALNGTYDFGLTNRSCDRSLDASGTLAEKDKAEWLNNLSCLLSSDAQGSIARNGAVFTITIKWDDKRGDVRLNPSTDLQEFIYRTQL</sequence>
<dbReference type="InterPro" id="IPR054402">
    <property type="entry name" value="Tt1218-like_dom"/>
</dbReference>
<evidence type="ECO:0000259" key="2">
    <source>
        <dbReference type="Pfam" id="PF22150"/>
    </source>
</evidence>
<organism evidence="3 4">
    <name type="scientific">Pseudomonas indica</name>
    <dbReference type="NCBI Taxonomy" id="137658"/>
    <lineage>
        <taxon>Bacteria</taxon>
        <taxon>Pseudomonadati</taxon>
        <taxon>Pseudomonadota</taxon>
        <taxon>Gammaproteobacteria</taxon>
        <taxon>Pseudomonadales</taxon>
        <taxon>Pseudomonadaceae</taxon>
        <taxon>Pseudomonas</taxon>
    </lineage>
</organism>
<gene>
    <name evidence="3" type="ORF">SAMN05216186_1479</name>
</gene>
<dbReference type="EMBL" id="FNFD01000047">
    <property type="protein sequence ID" value="SDM07315.1"/>
    <property type="molecule type" value="Genomic_DNA"/>
</dbReference>
<accession>A0A1G9QAD2</accession>
<dbReference type="RefSeq" id="WP_084339784.1">
    <property type="nucleotide sequence ID" value="NZ_FNFD01000047.1"/>
</dbReference>
<dbReference type="Pfam" id="PF07963">
    <property type="entry name" value="N_methyl"/>
    <property type="match status" value="1"/>
</dbReference>
<reference evidence="3 4" key="1">
    <citation type="submission" date="2016-10" db="EMBL/GenBank/DDBJ databases">
        <authorList>
            <person name="de Groot N.N."/>
        </authorList>
    </citation>
    <scope>NUCLEOTIDE SEQUENCE [LARGE SCALE GENOMIC DNA]</scope>
    <source>
        <strain evidence="3 4">JCM 21544</strain>
    </source>
</reference>
<feature type="transmembrane region" description="Helical" evidence="1">
    <location>
        <begin position="12"/>
        <end position="34"/>
    </location>
</feature>
<dbReference type="Pfam" id="PF22150">
    <property type="entry name" value="Tt1218-like"/>
    <property type="match status" value="1"/>
</dbReference>
<proteinExistence type="predicted"/>
<evidence type="ECO:0000313" key="4">
    <source>
        <dbReference type="Proteomes" id="UP000198706"/>
    </source>
</evidence>
<dbReference type="AlphaFoldDB" id="A0A1G9QAD2"/>
<evidence type="ECO:0000256" key="1">
    <source>
        <dbReference type="SAM" id="Phobius"/>
    </source>
</evidence>
<dbReference type="Proteomes" id="UP000198706">
    <property type="component" value="Unassembled WGS sequence"/>
</dbReference>
<protein>
    <submittedName>
        <fullName evidence="3">Type IV pilus assembly protein PilV</fullName>
    </submittedName>
</protein>
<evidence type="ECO:0000313" key="3">
    <source>
        <dbReference type="EMBL" id="SDM07315.1"/>
    </source>
</evidence>
<keyword evidence="1" id="KW-0812">Transmembrane</keyword>
<dbReference type="InterPro" id="IPR013362">
    <property type="entry name" value="Pilus_4_PilV"/>
</dbReference>
<keyword evidence="1" id="KW-1133">Transmembrane helix</keyword>
<dbReference type="NCBIfam" id="TIGR02523">
    <property type="entry name" value="type_IV_pilV"/>
    <property type="match status" value="1"/>
</dbReference>
<keyword evidence="1" id="KW-0472">Membrane</keyword>